<sequence>MFSLDVARQQAEKADARASLAKAARLLQSDMLPRMPQQAAAVDRRVKRIYGRTQKGMHEAYLQRVSQWVDTAAKQQWTADYAKETAYRKEYIPRERFKNKEIGPPVLKTRVYSPRAAYKGGGECVRVLEDTAATSTEPELRDEFQPPIRWIEKSREKHKEIQPPMAIPANKSLECGHYFVEDVICKSPSATHLSRLQSRKTLLSPLNQSASTSNNAPSDHHFDPPPTTAEYVASPQWREHVPGKWVGGAFVSTLASTNPHTAQSRSITGSSYAPTVLISEPFVPPHKRHPLSPKDAALYPREHERRAQTATATIREQKSPQRAQRNYFSSMWTQPGSPGESPSSPAPSTGSGSPSNRGHQLVLRLQHTPTRRAQRPNTRAGNQTTTTNT</sequence>
<gene>
    <name evidence="2" type="ORF">Poli38472_014519</name>
</gene>
<name>A0A8K1CEG7_PYTOL</name>
<dbReference type="AlphaFoldDB" id="A0A8K1CEG7"/>
<dbReference type="EMBL" id="SPLM01000078">
    <property type="protein sequence ID" value="TMW61058.1"/>
    <property type="molecule type" value="Genomic_DNA"/>
</dbReference>
<feature type="compositionally biased region" description="Polar residues" evidence="1">
    <location>
        <begin position="205"/>
        <end position="217"/>
    </location>
</feature>
<comment type="caution">
    <text evidence="2">The sequence shown here is derived from an EMBL/GenBank/DDBJ whole genome shotgun (WGS) entry which is preliminary data.</text>
</comment>
<protein>
    <submittedName>
        <fullName evidence="2">Uncharacterized protein</fullName>
    </submittedName>
</protein>
<feature type="region of interest" description="Disordered" evidence="1">
    <location>
        <begin position="281"/>
        <end position="389"/>
    </location>
</feature>
<dbReference type="Proteomes" id="UP000794436">
    <property type="component" value="Unassembled WGS sequence"/>
</dbReference>
<feature type="compositionally biased region" description="Polar residues" evidence="1">
    <location>
        <begin position="308"/>
        <end position="334"/>
    </location>
</feature>
<feature type="compositionally biased region" description="Low complexity" evidence="1">
    <location>
        <begin position="335"/>
        <end position="355"/>
    </location>
</feature>
<dbReference type="OrthoDB" id="151521at2759"/>
<evidence type="ECO:0000256" key="1">
    <source>
        <dbReference type="SAM" id="MobiDB-lite"/>
    </source>
</evidence>
<accession>A0A8K1CEG7</accession>
<proteinExistence type="predicted"/>
<feature type="compositionally biased region" description="Low complexity" evidence="1">
    <location>
        <begin position="377"/>
        <end position="389"/>
    </location>
</feature>
<reference evidence="2" key="1">
    <citation type="submission" date="2019-03" db="EMBL/GenBank/DDBJ databases">
        <title>Long read genome sequence of the mycoparasitic Pythium oligandrum ATCC 38472 isolated from sugarbeet rhizosphere.</title>
        <authorList>
            <person name="Gaulin E."/>
        </authorList>
    </citation>
    <scope>NUCLEOTIDE SEQUENCE</scope>
    <source>
        <strain evidence="2">ATCC 38472_TT</strain>
    </source>
</reference>
<keyword evidence="3" id="KW-1185">Reference proteome</keyword>
<evidence type="ECO:0000313" key="2">
    <source>
        <dbReference type="EMBL" id="TMW61058.1"/>
    </source>
</evidence>
<evidence type="ECO:0000313" key="3">
    <source>
        <dbReference type="Proteomes" id="UP000794436"/>
    </source>
</evidence>
<organism evidence="2 3">
    <name type="scientific">Pythium oligandrum</name>
    <name type="common">Mycoparasitic fungus</name>
    <dbReference type="NCBI Taxonomy" id="41045"/>
    <lineage>
        <taxon>Eukaryota</taxon>
        <taxon>Sar</taxon>
        <taxon>Stramenopiles</taxon>
        <taxon>Oomycota</taxon>
        <taxon>Peronosporomycetes</taxon>
        <taxon>Pythiales</taxon>
        <taxon>Pythiaceae</taxon>
        <taxon>Pythium</taxon>
    </lineage>
</organism>
<feature type="region of interest" description="Disordered" evidence="1">
    <location>
        <begin position="205"/>
        <end position="230"/>
    </location>
</feature>